<evidence type="ECO:0000313" key="1">
    <source>
        <dbReference type="EMBL" id="HGQ35561.1"/>
    </source>
</evidence>
<dbReference type="EMBL" id="DTBD01000005">
    <property type="protein sequence ID" value="HGQ63722.1"/>
    <property type="molecule type" value="Genomic_DNA"/>
</dbReference>
<proteinExistence type="predicted"/>
<gene>
    <name evidence="2" type="ORF">ENU08_00525</name>
    <name evidence="1" type="ORF">ENU41_02650</name>
</gene>
<reference evidence="2" key="1">
    <citation type="journal article" date="2020" name="mSystems">
        <title>Genome- and Community-Level Interaction Insights into Carbon Utilization and Element Cycling Functions of Hydrothermarchaeota in Hydrothermal Sediment.</title>
        <authorList>
            <person name="Zhou Z."/>
            <person name="Liu Y."/>
            <person name="Xu W."/>
            <person name="Pan J."/>
            <person name="Luo Z.H."/>
            <person name="Li M."/>
        </authorList>
    </citation>
    <scope>NUCLEOTIDE SEQUENCE [LARGE SCALE GENOMIC DNA]</scope>
    <source>
        <strain evidence="2">SpSt-637</strain>
        <strain evidence="1">SpSt-667</strain>
    </source>
</reference>
<accession>A0A7C4NKN1</accession>
<organism evidence="2">
    <name type="scientific">Ignisphaera aggregans</name>
    <dbReference type="NCBI Taxonomy" id="334771"/>
    <lineage>
        <taxon>Archaea</taxon>
        <taxon>Thermoproteota</taxon>
        <taxon>Thermoprotei</taxon>
        <taxon>Desulfurococcales</taxon>
        <taxon>Desulfurococcaceae</taxon>
        <taxon>Ignisphaera</taxon>
    </lineage>
</organism>
<protein>
    <submittedName>
        <fullName evidence="2">Uncharacterized protein</fullName>
    </submittedName>
</protein>
<evidence type="ECO:0000313" key="2">
    <source>
        <dbReference type="EMBL" id="HGQ63722.1"/>
    </source>
</evidence>
<sequence>MSNLGKLKDYLRSYLMKRVPGHLTLLNILCISRYNADCISLALVSPSRLYSIVLAHYRGDIISTDYAFLLVFINPIIELLKKPELGEELLYLAKTGKDKEFIELIDKYLSSSEST</sequence>
<comment type="caution">
    <text evidence="2">The sequence shown here is derived from an EMBL/GenBank/DDBJ whole genome shotgun (WGS) entry which is preliminary data.</text>
</comment>
<name>A0A7C4NKN1_9CREN</name>
<dbReference type="AlphaFoldDB" id="A0A7C4NKN1"/>
<dbReference type="EMBL" id="DTCK01000013">
    <property type="protein sequence ID" value="HGQ35561.1"/>
    <property type="molecule type" value="Genomic_DNA"/>
</dbReference>